<dbReference type="SUPFAM" id="SSF52172">
    <property type="entry name" value="CheY-like"/>
    <property type="match status" value="1"/>
</dbReference>
<proteinExistence type="predicted"/>
<organism evidence="3">
    <name type="scientific">bioreactor metagenome</name>
    <dbReference type="NCBI Taxonomy" id="1076179"/>
    <lineage>
        <taxon>unclassified sequences</taxon>
        <taxon>metagenomes</taxon>
        <taxon>ecological metagenomes</taxon>
    </lineage>
</organism>
<comment type="caution">
    <text evidence="3">The sequence shown here is derived from an EMBL/GenBank/DDBJ whole genome shotgun (WGS) entry which is preliminary data.</text>
</comment>
<feature type="domain" description="Response regulatory" evidence="2">
    <location>
        <begin position="6"/>
        <end position="121"/>
    </location>
</feature>
<keyword evidence="1" id="KW-0597">Phosphoprotein</keyword>
<dbReference type="SMART" id="SM00448">
    <property type="entry name" value="REC"/>
    <property type="match status" value="1"/>
</dbReference>
<dbReference type="PANTHER" id="PTHR44591">
    <property type="entry name" value="STRESS RESPONSE REGULATOR PROTEIN 1"/>
    <property type="match status" value="1"/>
</dbReference>
<dbReference type="Gene3D" id="3.40.50.2300">
    <property type="match status" value="1"/>
</dbReference>
<dbReference type="PANTHER" id="PTHR44591:SF3">
    <property type="entry name" value="RESPONSE REGULATORY DOMAIN-CONTAINING PROTEIN"/>
    <property type="match status" value="1"/>
</dbReference>
<dbReference type="Pfam" id="PF00072">
    <property type="entry name" value="Response_reg"/>
    <property type="match status" value="1"/>
</dbReference>
<gene>
    <name evidence="3" type="ORF">SDC9_78401</name>
</gene>
<dbReference type="PROSITE" id="PS50110">
    <property type="entry name" value="RESPONSE_REGULATORY"/>
    <property type="match status" value="1"/>
</dbReference>
<evidence type="ECO:0000259" key="2">
    <source>
        <dbReference type="PROSITE" id="PS50110"/>
    </source>
</evidence>
<evidence type="ECO:0000256" key="1">
    <source>
        <dbReference type="ARBA" id="ARBA00022553"/>
    </source>
</evidence>
<dbReference type="Gene3D" id="2.40.10.220">
    <property type="entry name" value="predicted glycosyltransferase like domains"/>
    <property type="match status" value="1"/>
</dbReference>
<evidence type="ECO:0000313" key="3">
    <source>
        <dbReference type="EMBL" id="MPM31844.1"/>
    </source>
</evidence>
<dbReference type="InterPro" id="IPR009875">
    <property type="entry name" value="PilZ_domain"/>
</dbReference>
<dbReference type="GO" id="GO:0000160">
    <property type="term" value="P:phosphorelay signal transduction system"/>
    <property type="evidence" value="ECO:0007669"/>
    <property type="project" value="InterPro"/>
</dbReference>
<accession>A0A644Z0X4</accession>
<dbReference type="GO" id="GO:0035438">
    <property type="term" value="F:cyclic-di-GMP binding"/>
    <property type="evidence" value="ECO:0007669"/>
    <property type="project" value="InterPro"/>
</dbReference>
<protein>
    <recommendedName>
        <fullName evidence="2">Response regulatory domain-containing protein</fullName>
    </recommendedName>
</protein>
<dbReference type="InterPro" id="IPR050595">
    <property type="entry name" value="Bact_response_regulator"/>
</dbReference>
<dbReference type="AlphaFoldDB" id="A0A644Z0X4"/>
<sequence length="312" mass="36539">MSKEYKILIIDEDIKFIQFLEKLFIPLNYKIYSTSNPRKAIRMVDKVNADIVFIDDKTSGLSSIDLLTINKKSNPSAIRFLVGDLPNIENIIEAFNSNLIYKYLPKPFNEKEVIDTLEKALRHMEEDKKKEEFYNYCKELEAEGIIDVNIPLDNHEDNSNMEILDENERRKYFRVKTFVPICSDMRIMQIKGKFVDTPFTKICVLDLSGGGFRFLSELKLPISSEVVLEFQTNILDHTLLLLGHIVRMDIVETLIYEYGVEFEIDENKKSQLIRLLNEMQIDIRNNKTIRGCSFCTKENQIRCLKSRLRNDQ</sequence>
<name>A0A644Z0X4_9ZZZZ</name>
<dbReference type="EMBL" id="VSSQ01006194">
    <property type="protein sequence ID" value="MPM31844.1"/>
    <property type="molecule type" value="Genomic_DNA"/>
</dbReference>
<dbReference type="InterPro" id="IPR011006">
    <property type="entry name" value="CheY-like_superfamily"/>
</dbReference>
<reference evidence="3" key="1">
    <citation type="submission" date="2019-08" db="EMBL/GenBank/DDBJ databases">
        <authorList>
            <person name="Kucharzyk K."/>
            <person name="Murdoch R.W."/>
            <person name="Higgins S."/>
            <person name="Loffler F."/>
        </authorList>
    </citation>
    <scope>NUCLEOTIDE SEQUENCE</scope>
</reference>
<dbReference type="InterPro" id="IPR001789">
    <property type="entry name" value="Sig_transdc_resp-reg_receiver"/>
</dbReference>
<dbReference type="Pfam" id="PF07238">
    <property type="entry name" value="PilZ"/>
    <property type="match status" value="1"/>
</dbReference>